<keyword evidence="9" id="KW-1185">Reference proteome</keyword>
<reference evidence="8 9" key="1">
    <citation type="submission" date="2022-08" db="EMBL/GenBank/DDBJ databases">
        <authorList>
            <person name="Zeman M."/>
            <person name="Kubasova T."/>
        </authorList>
    </citation>
    <scope>NUCLEOTIDE SEQUENCE [LARGE SCALE GENOMIC DNA]</scope>
    <source>
        <strain evidence="8 9">ET62</strain>
    </source>
</reference>
<dbReference type="InterPro" id="IPR044068">
    <property type="entry name" value="CB"/>
</dbReference>
<dbReference type="InterPro" id="IPR025269">
    <property type="entry name" value="SAM-like_dom"/>
</dbReference>
<dbReference type="Pfam" id="PF13102">
    <property type="entry name" value="Phage_int_SAM_5"/>
    <property type="match status" value="1"/>
</dbReference>
<evidence type="ECO:0000259" key="7">
    <source>
        <dbReference type="PROSITE" id="PS51900"/>
    </source>
</evidence>
<evidence type="ECO:0000313" key="9">
    <source>
        <dbReference type="Proteomes" id="UP001204579"/>
    </source>
</evidence>
<dbReference type="Gene3D" id="1.10.443.10">
    <property type="entry name" value="Intergrase catalytic core"/>
    <property type="match status" value="1"/>
</dbReference>
<keyword evidence="4" id="KW-0233">DNA recombination</keyword>
<dbReference type="InterPro" id="IPR010998">
    <property type="entry name" value="Integrase_recombinase_N"/>
</dbReference>
<evidence type="ECO:0000256" key="4">
    <source>
        <dbReference type="ARBA" id="ARBA00023172"/>
    </source>
</evidence>
<evidence type="ECO:0000313" key="8">
    <source>
        <dbReference type="EMBL" id="MCR8873231.1"/>
    </source>
</evidence>
<dbReference type="GO" id="GO:0006310">
    <property type="term" value="P:DNA recombination"/>
    <property type="evidence" value="ECO:0007669"/>
    <property type="project" value="UniProtKB-KW"/>
</dbReference>
<comment type="caution">
    <text evidence="8">The sequence shown here is derived from an EMBL/GenBank/DDBJ whole genome shotgun (WGS) entry which is preliminary data.</text>
</comment>
<evidence type="ECO:0000256" key="1">
    <source>
        <dbReference type="ARBA" id="ARBA00008857"/>
    </source>
</evidence>
<dbReference type="InterPro" id="IPR013762">
    <property type="entry name" value="Integrase-like_cat_sf"/>
</dbReference>
<organism evidence="8 9">
    <name type="scientific">Phocaeicola barnesiae</name>
    <dbReference type="NCBI Taxonomy" id="376804"/>
    <lineage>
        <taxon>Bacteria</taxon>
        <taxon>Pseudomonadati</taxon>
        <taxon>Bacteroidota</taxon>
        <taxon>Bacteroidia</taxon>
        <taxon>Bacteroidales</taxon>
        <taxon>Bacteroidaceae</taxon>
        <taxon>Phocaeicola</taxon>
    </lineage>
</organism>
<feature type="domain" description="Core-binding (CB)" evidence="7">
    <location>
        <begin position="107"/>
        <end position="186"/>
    </location>
</feature>
<dbReference type="InterPro" id="IPR011010">
    <property type="entry name" value="DNA_brk_join_enz"/>
</dbReference>
<dbReference type="EMBL" id="JANRHJ010000004">
    <property type="protein sequence ID" value="MCR8873231.1"/>
    <property type="molecule type" value="Genomic_DNA"/>
</dbReference>
<accession>A0AAW5MXS5</accession>
<name>A0AAW5MXS5_9BACT</name>
<dbReference type="GO" id="GO:0003677">
    <property type="term" value="F:DNA binding"/>
    <property type="evidence" value="ECO:0007669"/>
    <property type="project" value="UniProtKB-UniRule"/>
</dbReference>
<sequence>MEKISYRLVYNRKNSLNDKGMALIQVEAYYKKRKIYFSTHIYVTPEQWDKKQQLIVLHPHSEVLNRMLEEFILNLQWKELEYWKQGKVISLDLLKQPSKRQQDSIRNLFIRLGRNWVEQSNRKESTKNNLYSTLSLLQEFSPDVSISDISYTYLKDFESFLIKKGHAVNTIAKHLRHLRTLVNEAVRQDLITSEANPFRKYQIRTVASKHVFLLPAELQKLENLSLPERHKHLQHTLDAFLFCCYTGLRYSDFTQLSVNNLIKLDKHNLWIVFKSIKTNIEIQIPLYLLFQGKAMAILHKYSRNPNLLFSLKPNSSVNKELKKIGELAQIQKHFSFHTARHTNASLLIYEGVPITTVQKLLGHQSIKTTEGYSNVFPSTIINDLKRCKR</sequence>
<dbReference type="AlphaFoldDB" id="A0AAW5MXS5"/>
<dbReference type="PANTHER" id="PTHR30349:SF64">
    <property type="entry name" value="PROPHAGE INTEGRASE INTD-RELATED"/>
    <property type="match status" value="1"/>
</dbReference>
<dbReference type="InterPro" id="IPR050090">
    <property type="entry name" value="Tyrosine_recombinase_XerCD"/>
</dbReference>
<comment type="similarity">
    <text evidence="1">Belongs to the 'phage' integrase family.</text>
</comment>
<dbReference type="PANTHER" id="PTHR30349">
    <property type="entry name" value="PHAGE INTEGRASE-RELATED"/>
    <property type="match status" value="1"/>
</dbReference>
<proteinExistence type="inferred from homology"/>
<dbReference type="Pfam" id="PF17293">
    <property type="entry name" value="Arm-DNA-bind_5"/>
    <property type="match status" value="1"/>
</dbReference>
<protein>
    <submittedName>
        <fullName evidence="8">Site-specific integrase</fullName>
    </submittedName>
</protein>
<feature type="domain" description="Tyr recombinase" evidence="6">
    <location>
        <begin position="208"/>
        <end position="385"/>
    </location>
</feature>
<dbReference type="SUPFAM" id="SSF56349">
    <property type="entry name" value="DNA breaking-rejoining enzymes"/>
    <property type="match status" value="1"/>
</dbReference>
<evidence type="ECO:0000256" key="3">
    <source>
        <dbReference type="ARBA" id="ARBA00023125"/>
    </source>
</evidence>
<evidence type="ECO:0000256" key="5">
    <source>
        <dbReference type="PROSITE-ProRule" id="PRU01248"/>
    </source>
</evidence>
<dbReference type="Proteomes" id="UP001204579">
    <property type="component" value="Unassembled WGS sequence"/>
</dbReference>
<evidence type="ECO:0000256" key="2">
    <source>
        <dbReference type="ARBA" id="ARBA00022908"/>
    </source>
</evidence>
<keyword evidence="3 5" id="KW-0238">DNA-binding</keyword>
<dbReference type="Gene3D" id="1.10.150.130">
    <property type="match status" value="1"/>
</dbReference>
<dbReference type="PROSITE" id="PS51898">
    <property type="entry name" value="TYR_RECOMBINASE"/>
    <property type="match status" value="1"/>
</dbReference>
<dbReference type="CDD" id="cd01185">
    <property type="entry name" value="INTN1_C_like"/>
    <property type="match status" value="1"/>
</dbReference>
<dbReference type="InterPro" id="IPR002104">
    <property type="entry name" value="Integrase_catalytic"/>
</dbReference>
<dbReference type="GO" id="GO:0015074">
    <property type="term" value="P:DNA integration"/>
    <property type="evidence" value="ECO:0007669"/>
    <property type="project" value="UniProtKB-KW"/>
</dbReference>
<dbReference type="RefSeq" id="WP_258335492.1">
    <property type="nucleotide sequence ID" value="NZ_CAUCAW010000025.1"/>
</dbReference>
<dbReference type="PROSITE" id="PS51900">
    <property type="entry name" value="CB"/>
    <property type="match status" value="1"/>
</dbReference>
<keyword evidence="2" id="KW-0229">DNA integration</keyword>
<dbReference type="Pfam" id="PF00589">
    <property type="entry name" value="Phage_integrase"/>
    <property type="match status" value="1"/>
</dbReference>
<evidence type="ECO:0000259" key="6">
    <source>
        <dbReference type="PROSITE" id="PS51898"/>
    </source>
</evidence>
<dbReference type="InterPro" id="IPR035386">
    <property type="entry name" value="Arm-DNA-bind_5"/>
</dbReference>
<gene>
    <name evidence="8" type="ORF">NW209_04200</name>
</gene>